<name>W3WLT0_PESFW</name>
<feature type="chain" id="PRO_5004833588" evidence="2">
    <location>
        <begin position="23"/>
        <end position="125"/>
    </location>
</feature>
<keyword evidence="1" id="KW-0472">Membrane</keyword>
<dbReference type="RefSeq" id="XP_007840131.1">
    <property type="nucleotide sequence ID" value="XM_007841940.1"/>
</dbReference>
<feature type="transmembrane region" description="Helical" evidence="1">
    <location>
        <begin position="62"/>
        <end position="81"/>
    </location>
</feature>
<proteinExistence type="predicted"/>
<dbReference type="GeneID" id="19278372"/>
<dbReference type="OrthoDB" id="9993796at2759"/>
<keyword evidence="1" id="KW-0812">Transmembrane</keyword>
<evidence type="ECO:0000256" key="1">
    <source>
        <dbReference type="SAM" id="Phobius"/>
    </source>
</evidence>
<dbReference type="EMBL" id="KI912119">
    <property type="protein sequence ID" value="ETS74875.1"/>
    <property type="molecule type" value="Genomic_DNA"/>
</dbReference>
<keyword evidence="4" id="KW-1185">Reference proteome</keyword>
<keyword evidence="1" id="KW-1133">Transmembrane helix</keyword>
<feature type="transmembrane region" description="Helical" evidence="1">
    <location>
        <begin position="93"/>
        <end position="111"/>
    </location>
</feature>
<reference evidence="4" key="1">
    <citation type="journal article" date="2015" name="BMC Genomics">
        <title>Genomic and transcriptomic analysis of the endophytic fungus Pestalotiopsis fici reveals its lifestyle and high potential for synthesis of natural products.</title>
        <authorList>
            <person name="Wang X."/>
            <person name="Zhang X."/>
            <person name="Liu L."/>
            <person name="Xiang M."/>
            <person name="Wang W."/>
            <person name="Sun X."/>
            <person name="Che Y."/>
            <person name="Guo L."/>
            <person name="Liu G."/>
            <person name="Guo L."/>
            <person name="Wang C."/>
            <person name="Yin W.B."/>
            <person name="Stadler M."/>
            <person name="Zhang X."/>
            <person name="Liu X."/>
        </authorList>
    </citation>
    <scope>NUCLEOTIDE SEQUENCE [LARGE SCALE GENOMIC DNA]</scope>
    <source>
        <strain evidence="4">W106-1 / CGMCC3.15140</strain>
    </source>
</reference>
<dbReference type="Proteomes" id="UP000030651">
    <property type="component" value="Unassembled WGS sequence"/>
</dbReference>
<sequence length="125" mass="13171">MATSPLVLVPTFVGLSLLGAYAGPVTLGLNGFGDANWIYILTPADPAQVGLPGAPKPFTKDYTGVEAVDGILAALVVYFSALIDGDIEPRFKLYGYCAFWQLGALVVILVLEGLRGGNRGRIASW</sequence>
<accession>W3WLT0</accession>
<dbReference type="InParanoid" id="W3WLT0"/>
<dbReference type="AlphaFoldDB" id="W3WLT0"/>
<organism evidence="3 4">
    <name type="scientific">Pestalotiopsis fici (strain W106-1 / CGMCC3.15140)</name>
    <dbReference type="NCBI Taxonomy" id="1229662"/>
    <lineage>
        <taxon>Eukaryota</taxon>
        <taxon>Fungi</taxon>
        <taxon>Dikarya</taxon>
        <taxon>Ascomycota</taxon>
        <taxon>Pezizomycotina</taxon>
        <taxon>Sordariomycetes</taxon>
        <taxon>Xylariomycetidae</taxon>
        <taxon>Amphisphaeriales</taxon>
        <taxon>Sporocadaceae</taxon>
        <taxon>Pestalotiopsis</taxon>
    </lineage>
</organism>
<feature type="signal peptide" evidence="2">
    <location>
        <begin position="1"/>
        <end position="22"/>
    </location>
</feature>
<dbReference type="KEGG" id="pfy:PFICI_13359"/>
<evidence type="ECO:0000256" key="2">
    <source>
        <dbReference type="SAM" id="SignalP"/>
    </source>
</evidence>
<dbReference type="HOGENOM" id="CLU_1993412_0_0_1"/>
<gene>
    <name evidence="3" type="ORF">PFICI_13359</name>
</gene>
<evidence type="ECO:0000313" key="4">
    <source>
        <dbReference type="Proteomes" id="UP000030651"/>
    </source>
</evidence>
<evidence type="ECO:0000313" key="3">
    <source>
        <dbReference type="EMBL" id="ETS74875.1"/>
    </source>
</evidence>
<keyword evidence="2" id="KW-0732">Signal</keyword>
<protein>
    <submittedName>
        <fullName evidence="3">Uncharacterized protein</fullName>
    </submittedName>
</protein>